<protein>
    <submittedName>
        <fullName evidence="1">Uncharacterized protein</fullName>
    </submittedName>
</protein>
<evidence type="ECO:0000313" key="1">
    <source>
        <dbReference type="EMBL" id="OZI74545.1"/>
    </source>
</evidence>
<dbReference type="RefSeq" id="WP_048939998.1">
    <property type="nucleotide sequence ID" value="NZ_NEVU01000002.1"/>
</dbReference>
<proteinExistence type="predicted"/>
<dbReference type="OrthoDB" id="6711850at2"/>
<dbReference type="EMBL" id="NEVU01000002">
    <property type="protein sequence ID" value="OZI74545.1"/>
    <property type="molecule type" value="Genomic_DNA"/>
</dbReference>
<name>A0A261VKD6_9BORD</name>
<dbReference type="AlphaFoldDB" id="A0A261VKD6"/>
<gene>
    <name evidence="1" type="ORF">CAL22_08785</name>
</gene>
<comment type="caution">
    <text evidence="1">The sequence shown here is derived from an EMBL/GenBank/DDBJ whole genome shotgun (WGS) entry which is preliminary data.</text>
</comment>
<keyword evidence="2" id="KW-1185">Reference proteome</keyword>
<dbReference type="Proteomes" id="UP000216429">
    <property type="component" value="Unassembled WGS sequence"/>
</dbReference>
<accession>A0A261VKD6</accession>
<reference evidence="2" key="1">
    <citation type="submission" date="2017-05" db="EMBL/GenBank/DDBJ databases">
        <title>Complete and WGS of Bordetella genogroups.</title>
        <authorList>
            <person name="Spilker T."/>
            <person name="Lipuma J."/>
        </authorList>
    </citation>
    <scope>NUCLEOTIDE SEQUENCE [LARGE SCALE GENOMIC DNA]</scope>
    <source>
        <strain evidence="2">AU6712</strain>
    </source>
</reference>
<sequence>MACNDGCHYGPAPHVCFYKIPGATLGQSKVLPESEWPDSYDPDPDMPGLGIHHACGWSRAAQPTTEDRT</sequence>
<evidence type="ECO:0000313" key="2">
    <source>
        <dbReference type="Proteomes" id="UP000216429"/>
    </source>
</evidence>
<organism evidence="1 2">
    <name type="scientific">Bordetella genomosp. 12</name>
    <dbReference type="NCBI Taxonomy" id="463035"/>
    <lineage>
        <taxon>Bacteria</taxon>
        <taxon>Pseudomonadati</taxon>
        <taxon>Pseudomonadota</taxon>
        <taxon>Betaproteobacteria</taxon>
        <taxon>Burkholderiales</taxon>
        <taxon>Alcaligenaceae</taxon>
        <taxon>Bordetella</taxon>
    </lineage>
</organism>